<dbReference type="PANTHER" id="PTHR45138:SF9">
    <property type="entry name" value="DIGUANYLATE CYCLASE DGCM-RELATED"/>
    <property type="match status" value="1"/>
</dbReference>
<dbReference type="Gene3D" id="3.30.70.270">
    <property type="match status" value="1"/>
</dbReference>
<feature type="transmembrane region" description="Helical" evidence="6">
    <location>
        <begin position="127"/>
        <end position="148"/>
    </location>
</feature>
<dbReference type="CDD" id="cd01949">
    <property type="entry name" value="GGDEF"/>
    <property type="match status" value="1"/>
</dbReference>
<dbReference type="Pfam" id="PF07694">
    <property type="entry name" value="5TM-5TMR_LYT"/>
    <property type="match status" value="1"/>
</dbReference>
<gene>
    <name evidence="8" type="ORF">DES48_1054</name>
</gene>
<dbReference type="PANTHER" id="PTHR45138">
    <property type="entry name" value="REGULATORY COMPONENTS OF SENSORY TRANSDUCTION SYSTEM"/>
    <property type="match status" value="1"/>
</dbReference>
<keyword evidence="2" id="KW-1003">Cell membrane</keyword>
<reference evidence="8 9" key="1">
    <citation type="submission" date="2018-06" db="EMBL/GenBank/DDBJ databases">
        <title>Genomic Encyclopedia of Type Strains, Phase IV (KMG-IV): sequencing the most valuable type-strain genomes for metagenomic binning, comparative biology and taxonomic classification.</title>
        <authorList>
            <person name="Goeker M."/>
        </authorList>
    </citation>
    <scope>NUCLEOTIDE SEQUENCE [LARGE SCALE GENOMIC DNA]</scope>
    <source>
        <strain evidence="8 9">DSM 15140</strain>
    </source>
</reference>
<dbReference type="Proteomes" id="UP000252254">
    <property type="component" value="Unassembled WGS sequence"/>
</dbReference>
<name>A0A366E702_9BACI</name>
<evidence type="ECO:0000256" key="6">
    <source>
        <dbReference type="SAM" id="Phobius"/>
    </source>
</evidence>
<dbReference type="SMART" id="SM00267">
    <property type="entry name" value="GGDEF"/>
    <property type="match status" value="1"/>
</dbReference>
<organism evidence="8 9">
    <name type="scientific">Paraliobacillus ryukyuensis</name>
    <dbReference type="NCBI Taxonomy" id="200904"/>
    <lineage>
        <taxon>Bacteria</taxon>
        <taxon>Bacillati</taxon>
        <taxon>Bacillota</taxon>
        <taxon>Bacilli</taxon>
        <taxon>Bacillales</taxon>
        <taxon>Bacillaceae</taxon>
        <taxon>Paraliobacillus</taxon>
    </lineage>
</organism>
<dbReference type="OrthoDB" id="9759607at2"/>
<evidence type="ECO:0000256" key="4">
    <source>
        <dbReference type="ARBA" id="ARBA00022989"/>
    </source>
</evidence>
<dbReference type="AlphaFoldDB" id="A0A366E702"/>
<dbReference type="InterPro" id="IPR043128">
    <property type="entry name" value="Rev_trsase/Diguanyl_cyclase"/>
</dbReference>
<keyword evidence="5 6" id="KW-0472">Membrane</keyword>
<feature type="transmembrane region" description="Helical" evidence="6">
    <location>
        <begin position="68"/>
        <end position="97"/>
    </location>
</feature>
<evidence type="ECO:0000256" key="2">
    <source>
        <dbReference type="ARBA" id="ARBA00022475"/>
    </source>
</evidence>
<dbReference type="Pfam" id="PF00990">
    <property type="entry name" value="GGDEF"/>
    <property type="match status" value="1"/>
</dbReference>
<proteinExistence type="predicted"/>
<comment type="caution">
    <text evidence="8">The sequence shown here is derived from an EMBL/GenBank/DDBJ whole genome shotgun (WGS) entry which is preliminary data.</text>
</comment>
<evidence type="ECO:0000313" key="9">
    <source>
        <dbReference type="Proteomes" id="UP000252254"/>
    </source>
</evidence>
<feature type="transmembrane region" description="Helical" evidence="6">
    <location>
        <begin position="35"/>
        <end position="56"/>
    </location>
</feature>
<dbReference type="PROSITE" id="PS50887">
    <property type="entry name" value="GGDEF"/>
    <property type="match status" value="1"/>
</dbReference>
<dbReference type="GO" id="GO:0043709">
    <property type="term" value="P:cell adhesion involved in single-species biofilm formation"/>
    <property type="evidence" value="ECO:0007669"/>
    <property type="project" value="TreeGrafter"/>
</dbReference>
<comment type="subcellular location">
    <subcellularLocation>
        <location evidence="1">Cell membrane</location>
        <topology evidence="1">Multi-pass membrane protein</topology>
    </subcellularLocation>
</comment>
<sequence>MLKELFVNLTILMSFLFLYHQLFRQGLYAVKRNRLNQLLVGILAGLLGIILMLFSIRINDTTLIDLRHIPILLVTIFGGWIPMMVSSLIIVCVRFLLGIGLSTFLNVLFIVGSGLAFYYISKKIDHIWLLTATALFVSNVIFSVVMFLSIPINSIYRELLIIYWFISFVSGFIAVYMNNYLRKTNQLFKEYRRNSYTDSLTGLNNVRSFDIAINQLQQKAKKKNQHVSLMIMDIDFFKHINDTYGHPEGDTILRGVAHELQELAGKDDVVSRNGGEEFTIIAPAKSHQEAMVLAEKVRSNMEQNVFYIKDGLQELTITLSIGVATYPEQAEEINDLYHKADEALYEAKHTGRNRVCGYRK</sequence>
<dbReference type="InterPro" id="IPR050469">
    <property type="entry name" value="Diguanylate_Cyclase"/>
</dbReference>
<evidence type="ECO:0000313" key="8">
    <source>
        <dbReference type="EMBL" id="RBO98156.1"/>
    </source>
</evidence>
<dbReference type="NCBIfam" id="TIGR00254">
    <property type="entry name" value="GGDEF"/>
    <property type="match status" value="1"/>
</dbReference>
<dbReference type="EMBL" id="QNRI01000005">
    <property type="protein sequence ID" value="RBO98156.1"/>
    <property type="molecule type" value="Genomic_DNA"/>
</dbReference>
<keyword evidence="4 6" id="KW-1133">Transmembrane helix</keyword>
<evidence type="ECO:0000256" key="1">
    <source>
        <dbReference type="ARBA" id="ARBA00004651"/>
    </source>
</evidence>
<evidence type="ECO:0000256" key="3">
    <source>
        <dbReference type="ARBA" id="ARBA00022692"/>
    </source>
</evidence>
<keyword evidence="9" id="KW-1185">Reference proteome</keyword>
<dbReference type="GO" id="GO:1902201">
    <property type="term" value="P:negative regulation of bacterial-type flagellum-dependent cell motility"/>
    <property type="evidence" value="ECO:0007669"/>
    <property type="project" value="TreeGrafter"/>
</dbReference>
<accession>A0A366E702</accession>
<dbReference type="InterPro" id="IPR029787">
    <property type="entry name" value="Nucleotide_cyclase"/>
</dbReference>
<dbReference type="RefSeq" id="WP_113868533.1">
    <property type="nucleotide sequence ID" value="NZ_BAABQN010000005.1"/>
</dbReference>
<dbReference type="GO" id="GO:0000155">
    <property type="term" value="F:phosphorelay sensor kinase activity"/>
    <property type="evidence" value="ECO:0007669"/>
    <property type="project" value="InterPro"/>
</dbReference>
<evidence type="ECO:0000259" key="7">
    <source>
        <dbReference type="PROSITE" id="PS50887"/>
    </source>
</evidence>
<feature type="transmembrane region" description="Helical" evidence="6">
    <location>
        <begin position="160"/>
        <end position="177"/>
    </location>
</feature>
<dbReference type="GO" id="GO:0071555">
    <property type="term" value="P:cell wall organization"/>
    <property type="evidence" value="ECO:0007669"/>
    <property type="project" value="InterPro"/>
</dbReference>
<dbReference type="GO" id="GO:0005886">
    <property type="term" value="C:plasma membrane"/>
    <property type="evidence" value="ECO:0007669"/>
    <property type="project" value="UniProtKB-SubCell"/>
</dbReference>
<dbReference type="InterPro" id="IPR000160">
    <property type="entry name" value="GGDEF_dom"/>
</dbReference>
<protein>
    <submittedName>
        <fullName evidence="8">Diguanylate cyclase</fullName>
    </submittedName>
</protein>
<dbReference type="FunFam" id="3.30.70.270:FF:000001">
    <property type="entry name" value="Diguanylate cyclase domain protein"/>
    <property type="match status" value="1"/>
</dbReference>
<dbReference type="GO" id="GO:0052621">
    <property type="term" value="F:diguanylate cyclase activity"/>
    <property type="evidence" value="ECO:0007669"/>
    <property type="project" value="TreeGrafter"/>
</dbReference>
<dbReference type="SUPFAM" id="SSF55073">
    <property type="entry name" value="Nucleotide cyclase"/>
    <property type="match status" value="1"/>
</dbReference>
<evidence type="ECO:0000256" key="5">
    <source>
        <dbReference type="ARBA" id="ARBA00023136"/>
    </source>
</evidence>
<feature type="domain" description="GGDEF" evidence="7">
    <location>
        <begin position="225"/>
        <end position="360"/>
    </location>
</feature>
<dbReference type="InterPro" id="IPR011620">
    <property type="entry name" value="Sig_transdc_His_kinase_LytS_TM"/>
</dbReference>
<feature type="transmembrane region" description="Helical" evidence="6">
    <location>
        <begin position="6"/>
        <end position="23"/>
    </location>
</feature>
<feature type="transmembrane region" description="Helical" evidence="6">
    <location>
        <begin position="104"/>
        <end position="121"/>
    </location>
</feature>
<keyword evidence="3 6" id="KW-0812">Transmembrane</keyword>
<dbReference type="STRING" id="200904.GCA_900168775_01292"/>